<keyword evidence="5" id="KW-0378">Hydrolase</keyword>
<dbReference type="EMBL" id="VIIS01001659">
    <property type="protein sequence ID" value="KAF0294778.1"/>
    <property type="molecule type" value="Genomic_DNA"/>
</dbReference>
<comment type="catalytic activity">
    <reaction evidence="10">
        <text>ATP + H2O = ADP + phosphate + H(+)</text>
        <dbReference type="Rhea" id="RHEA:13065"/>
        <dbReference type="ChEBI" id="CHEBI:15377"/>
        <dbReference type="ChEBI" id="CHEBI:15378"/>
        <dbReference type="ChEBI" id="CHEBI:30616"/>
        <dbReference type="ChEBI" id="CHEBI:43474"/>
        <dbReference type="ChEBI" id="CHEBI:456216"/>
    </reaction>
    <physiologicalReaction direction="left-to-right" evidence="10">
        <dbReference type="Rhea" id="RHEA:13066"/>
    </physiologicalReaction>
</comment>
<dbReference type="InterPro" id="IPR003593">
    <property type="entry name" value="AAA+_ATPase"/>
</dbReference>
<dbReference type="OrthoDB" id="2187at2759"/>
<evidence type="ECO:0000256" key="7">
    <source>
        <dbReference type="ARBA" id="ARBA00023136"/>
    </source>
</evidence>
<name>A0A6A4VY26_AMPAM</name>
<dbReference type="GO" id="GO:0005524">
    <property type="term" value="F:ATP binding"/>
    <property type="evidence" value="ECO:0007669"/>
    <property type="project" value="UniProtKB-KW"/>
</dbReference>
<comment type="subcellular location">
    <subcellularLocation>
        <location evidence="1">Membrane</location>
    </subcellularLocation>
</comment>
<feature type="domain" description="AAA+ ATPase" evidence="13">
    <location>
        <begin position="532"/>
        <end position="652"/>
    </location>
</feature>
<evidence type="ECO:0000256" key="12">
    <source>
        <dbReference type="SAM" id="MobiDB-lite"/>
    </source>
</evidence>
<dbReference type="Gene3D" id="2.130.10.10">
    <property type="entry name" value="YVTN repeat-like/Quinoprotein amine dehydrogenase"/>
    <property type="match status" value="2"/>
</dbReference>
<proteinExistence type="inferred from homology"/>
<comment type="similarity">
    <text evidence="2">Belongs to the AAA ATPase family.</text>
</comment>
<evidence type="ECO:0000313" key="14">
    <source>
        <dbReference type="EMBL" id="KAF0294778.1"/>
    </source>
</evidence>
<dbReference type="SUPFAM" id="SSF50978">
    <property type="entry name" value="WD40 repeat-like"/>
    <property type="match status" value="1"/>
</dbReference>
<dbReference type="PANTHER" id="PTHR23077:SF9">
    <property type="entry name" value="PEROXISOMAL ATPASE PEX6"/>
    <property type="match status" value="1"/>
</dbReference>
<evidence type="ECO:0000256" key="3">
    <source>
        <dbReference type="ARBA" id="ARBA00022593"/>
    </source>
</evidence>
<reference evidence="14 15" key="1">
    <citation type="submission" date="2019-07" db="EMBL/GenBank/DDBJ databases">
        <title>Draft genome assembly of a fouling barnacle, Amphibalanus amphitrite (Darwin, 1854): The first reference genome for Thecostraca.</title>
        <authorList>
            <person name="Kim W."/>
        </authorList>
    </citation>
    <scope>NUCLEOTIDE SEQUENCE [LARGE SCALE GENOMIC DNA]</scope>
    <source>
        <strain evidence="14">SNU_AA5</strain>
        <tissue evidence="14">Soma without cirri and trophi</tissue>
    </source>
</reference>
<evidence type="ECO:0000256" key="4">
    <source>
        <dbReference type="ARBA" id="ARBA00022741"/>
    </source>
</evidence>
<dbReference type="InterPro" id="IPR003960">
    <property type="entry name" value="ATPase_AAA_CS"/>
</dbReference>
<dbReference type="AlphaFoldDB" id="A0A6A4VY26"/>
<dbReference type="InterPro" id="IPR050168">
    <property type="entry name" value="AAA_ATPase_domain"/>
</dbReference>
<organism evidence="14 15">
    <name type="scientific">Amphibalanus amphitrite</name>
    <name type="common">Striped barnacle</name>
    <name type="synonym">Balanus amphitrite</name>
    <dbReference type="NCBI Taxonomy" id="1232801"/>
    <lineage>
        <taxon>Eukaryota</taxon>
        <taxon>Metazoa</taxon>
        <taxon>Ecdysozoa</taxon>
        <taxon>Arthropoda</taxon>
        <taxon>Crustacea</taxon>
        <taxon>Multicrustacea</taxon>
        <taxon>Cirripedia</taxon>
        <taxon>Thoracica</taxon>
        <taxon>Thoracicalcarea</taxon>
        <taxon>Balanomorpha</taxon>
        <taxon>Balanoidea</taxon>
        <taxon>Balanidae</taxon>
        <taxon>Amphibalaninae</taxon>
        <taxon>Amphibalanus</taxon>
    </lineage>
</organism>
<dbReference type="Gene3D" id="1.10.8.60">
    <property type="match status" value="2"/>
</dbReference>
<evidence type="ECO:0000256" key="5">
    <source>
        <dbReference type="ARBA" id="ARBA00022801"/>
    </source>
</evidence>
<dbReference type="SMART" id="SM00382">
    <property type="entry name" value="AAA"/>
    <property type="match status" value="2"/>
</dbReference>
<keyword evidence="4" id="KW-0547">Nucleotide-binding</keyword>
<feature type="domain" description="AAA+ ATPase" evidence="13">
    <location>
        <begin position="799"/>
        <end position="937"/>
    </location>
</feature>
<dbReference type="Pfam" id="PF00400">
    <property type="entry name" value="WD40"/>
    <property type="match status" value="1"/>
</dbReference>
<dbReference type="FunFam" id="3.40.50.300:FF:000109">
    <property type="entry name" value="Peroxisomal biogenesis factor 6"/>
    <property type="match status" value="1"/>
</dbReference>
<sequence>MGVKSFFIVQEAPANALSLNKDFSQVVIAGRNVFKVLHIEEDRFVERLNLRIGKSLNLSFSSNDVVWNPFDETQLATAATNGQVVLWDLNKASRNKQDHVFSEHKRTCNKVTFHPSEPHVLVSGSQDGTMKLFDRTRATGIRPAPAGWPPAGRDKAIKIWDTVNGTIRLVGTIPTMASVGRVVWRPQREHHIASAALLVDCSINVWDKQRPFIPFAAFSEHTDVTTGIAWKGDPRVFLSTSKDSTLYLHRFEDAERPADRANPHGLCLSADGDLGIAVRQTPEAGGRPPRRPLSSSDSVSTAPGDFFFGDGEVNEMCLDYDDLDVAPDYTLPTEAFEPRHELADGSPPPESLQLWNVATEVVRLSPIPTVSCLNQMVLKLQCGRCGAALERTGWWCHKCHAPMEVISCHPTPSGRLHRDTRLLAGPPLPPPPASARAATLARVAGFVARLLVPAAPPPLLLAFVCLWALRRRRTAPRRLSAVSDAELERRARGVAVSDTQSTVVCLTLSPSSAGLESELRQLCLLLAPGGAPRPLVSLCGEPGSGLDRLVAAVASRLGLHLVPVDGPALLADSSGATASRVHQALSSASLGPGLCLVHLRDAHVLGRDRESSGPDARVVAALLEAAANLPDSAALLLSAPSADQLVHQLRAHVTHEVTLSAPDAEKRARMLRWLCRRHGVALDWISDRQVALQTAGYLLGDLEAVVTQAKCSALARLDEWCSHCEVSPPVRPPPLSLDSHDIQAGLGFVRARQAEVAGSPQIPDTRWQDVGGLGQVKREVVDLIQLPLARPELFAGAAARSGILLYGPPGTGKTLVAKAVATECRLNFLSVKGPELINMYVGQSEANVRDVFRRARDAAPAVVFFDELDSLAPNRGRTGDSGGVMDRVVSQFLSELDGAVTGGQVYVIGATNRPDLIDPALLRPGRFDRLLYLGASRDRASHTAILRAQTRRLPLAGDVSLEEVVSRLPEALTGADVYALCEQATRAALDRAVLSVEAGAVTEDSVPIEVRQSDLLSAADSLVPSLSPAQLAEYELLRTRIEGN</sequence>
<evidence type="ECO:0000313" key="15">
    <source>
        <dbReference type="Proteomes" id="UP000440578"/>
    </source>
</evidence>
<accession>A0A6A4VY26</accession>
<comment type="caution">
    <text evidence="14">The sequence shown here is derived from an EMBL/GenBank/DDBJ whole genome shotgun (WGS) entry which is preliminary data.</text>
</comment>
<evidence type="ECO:0000256" key="9">
    <source>
        <dbReference type="ARBA" id="ARBA00034920"/>
    </source>
</evidence>
<evidence type="ECO:0000256" key="2">
    <source>
        <dbReference type="ARBA" id="ARBA00006914"/>
    </source>
</evidence>
<dbReference type="PROSITE" id="PS00674">
    <property type="entry name" value="AAA"/>
    <property type="match status" value="1"/>
</dbReference>
<dbReference type="PROSITE" id="PS50082">
    <property type="entry name" value="WD_REPEATS_2"/>
    <property type="match status" value="1"/>
</dbReference>
<dbReference type="Proteomes" id="UP000440578">
    <property type="component" value="Unassembled WGS sequence"/>
</dbReference>
<dbReference type="GO" id="GO:0016558">
    <property type="term" value="P:protein import into peroxisome matrix"/>
    <property type="evidence" value="ECO:0007669"/>
    <property type="project" value="TreeGrafter"/>
</dbReference>
<keyword evidence="7" id="KW-0472">Membrane</keyword>
<feature type="repeat" description="WD" evidence="11">
    <location>
        <begin position="101"/>
        <end position="134"/>
    </location>
</feature>
<dbReference type="InterPro" id="IPR001680">
    <property type="entry name" value="WD40_rpt"/>
</dbReference>
<evidence type="ECO:0000256" key="10">
    <source>
        <dbReference type="ARBA" id="ARBA00048778"/>
    </source>
</evidence>
<dbReference type="GO" id="GO:0005778">
    <property type="term" value="C:peroxisomal membrane"/>
    <property type="evidence" value="ECO:0007669"/>
    <property type="project" value="TreeGrafter"/>
</dbReference>
<keyword evidence="6" id="KW-0067">ATP-binding</keyword>
<dbReference type="Pfam" id="PF00004">
    <property type="entry name" value="AAA"/>
    <property type="match status" value="2"/>
</dbReference>
<dbReference type="GO" id="GO:0016887">
    <property type="term" value="F:ATP hydrolysis activity"/>
    <property type="evidence" value="ECO:0007669"/>
    <property type="project" value="InterPro"/>
</dbReference>
<dbReference type="CDD" id="cd19527">
    <property type="entry name" value="RecA-like_PEX6_r2"/>
    <property type="match status" value="1"/>
</dbReference>
<evidence type="ECO:0000259" key="13">
    <source>
        <dbReference type="SMART" id="SM00382"/>
    </source>
</evidence>
<keyword evidence="15" id="KW-1185">Reference proteome</keyword>
<evidence type="ECO:0000256" key="6">
    <source>
        <dbReference type="ARBA" id="ARBA00022840"/>
    </source>
</evidence>
<dbReference type="SMART" id="SM00320">
    <property type="entry name" value="WD40"/>
    <property type="match status" value="4"/>
</dbReference>
<gene>
    <name evidence="14" type="primary">pex6</name>
    <name evidence="14" type="ORF">FJT64_007601</name>
</gene>
<feature type="region of interest" description="Disordered" evidence="12">
    <location>
        <begin position="279"/>
        <end position="301"/>
    </location>
</feature>
<evidence type="ECO:0000256" key="8">
    <source>
        <dbReference type="ARBA" id="ARBA00034811"/>
    </source>
</evidence>
<dbReference type="GO" id="GO:0005829">
    <property type="term" value="C:cytosol"/>
    <property type="evidence" value="ECO:0007669"/>
    <property type="project" value="TreeGrafter"/>
</dbReference>
<evidence type="ECO:0000256" key="11">
    <source>
        <dbReference type="PROSITE-ProRule" id="PRU00221"/>
    </source>
</evidence>
<dbReference type="InterPro" id="IPR027417">
    <property type="entry name" value="P-loop_NTPase"/>
</dbReference>
<keyword evidence="3" id="KW-0962">Peroxisome biogenesis</keyword>
<dbReference type="PANTHER" id="PTHR23077">
    <property type="entry name" value="AAA-FAMILY ATPASE"/>
    <property type="match status" value="1"/>
</dbReference>
<dbReference type="SUPFAM" id="SSF52540">
    <property type="entry name" value="P-loop containing nucleoside triphosphate hydrolases"/>
    <property type="match status" value="2"/>
</dbReference>
<protein>
    <recommendedName>
        <fullName evidence="8">Peroxisomal ATPase PEX6</fullName>
    </recommendedName>
    <alternativeName>
        <fullName evidence="9">Peroxin-6</fullName>
    </alternativeName>
</protein>
<dbReference type="InterPro" id="IPR015943">
    <property type="entry name" value="WD40/YVTN_repeat-like_dom_sf"/>
</dbReference>
<evidence type="ECO:0000256" key="1">
    <source>
        <dbReference type="ARBA" id="ARBA00004370"/>
    </source>
</evidence>
<dbReference type="InterPro" id="IPR047533">
    <property type="entry name" value="RecA-like_PEX6_r2"/>
</dbReference>
<dbReference type="InterPro" id="IPR003959">
    <property type="entry name" value="ATPase_AAA_core"/>
</dbReference>
<keyword evidence="11" id="KW-0853">WD repeat</keyword>
<dbReference type="Gene3D" id="3.40.50.300">
    <property type="entry name" value="P-loop containing nucleotide triphosphate hydrolases"/>
    <property type="match status" value="2"/>
</dbReference>
<dbReference type="InterPro" id="IPR036322">
    <property type="entry name" value="WD40_repeat_dom_sf"/>
</dbReference>